<feature type="compositionally biased region" description="Polar residues" evidence="1">
    <location>
        <begin position="193"/>
        <end position="203"/>
    </location>
</feature>
<reference evidence="3 4" key="1">
    <citation type="journal article" date="2024" name="Science">
        <title>Giant polyketide synthase enzymes in the biosynthesis of giant marine polyether toxins.</title>
        <authorList>
            <person name="Fallon T.R."/>
            <person name="Shende V.V."/>
            <person name="Wierzbicki I.H."/>
            <person name="Pendleton A.L."/>
            <person name="Watervoot N.F."/>
            <person name="Auber R.P."/>
            <person name="Gonzalez D.J."/>
            <person name="Wisecaver J.H."/>
            <person name="Moore B.S."/>
        </authorList>
    </citation>
    <scope>NUCLEOTIDE SEQUENCE [LARGE SCALE GENOMIC DNA]</scope>
    <source>
        <strain evidence="3 4">12B1</strain>
    </source>
</reference>
<feature type="compositionally biased region" description="Low complexity" evidence="1">
    <location>
        <begin position="485"/>
        <end position="495"/>
    </location>
</feature>
<feature type="compositionally biased region" description="Polar residues" evidence="1">
    <location>
        <begin position="51"/>
        <end position="67"/>
    </location>
</feature>
<feature type="compositionally biased region" description="Low complexity" evidence="1">
    <location>
        <begin position="255"/>
        <end position="277"/>
    </location>
</feature>
<gene>
    <name evidence="3" type="ORF">AB1Y20_020946</name>
</gene>
<name>A0AB34JIZ7_PRYPA</name>
<feature type="region of interest" description="Disordered" evidence="1">
    <location>
        <begin position="161"/>
        <end position="300"/>
    </location>
</feature>
<sequence>MPVPGTRSVCVPVRSFDLYDRDSSGILIPRVPSPYKTYPQFPHARTKTTQHEQTASTLPPATQPPSLSVQASSEWADIRKELHFPKGETHFSIARGRQVTVPSRSEDEGGHTATTNACHSAPPARPFKNSFRPFSPAAPAQQSDFLEETSWHTAYSEAAGVAPATSLARSSRGTTQYNSPFARRRSLSKEANDTPTHQKSSPLQHPVPQRSASDHRSPLHPRVPHRTSSEHRSPLRPPEAQRASSENRSPLHTVAPAGAAAPAAQAAGQSAPTLAAGRSAMQMEGGAATEKAGAEPRVEKAQLAAAQAQKALEEAIAEATMAQEAPMAKAEQTQAKSVTEGEAAQVVSAGEDTVPLEEESTTPKEMPEEVLVEWGDEELISAKERDLDEFEAATELSEGKGRQAEGKVQPEAGVHAEVKVRAEAGVQAEVKLQAVVHVPSVGNLPAEEKDEDEAAAELAAEAEPMAAEAMPAAAEAPRAPPATAPPLLSFLAPLDSAPPPSSLPPLEAARRPPSPPRVLSIHAAAEEDCSPHASPPSALQSDPTSPAGPKPSPAAKQGRASLRVWPAEGGVAKPAAPSLPRREPRSSSDAPPRPPVDLAACSPVSPPLLLAPLIRQTSKATVVSVPAPPLNPLTPSRRTSNLQWGSSSRLYVETADLSDCSSPRASPQRSPLRTGGSGSLRSPQLTSEEEASPTSNPSSLSPLRQDSRTMTRRSRAAAEKPKAGGARSPPKGWPREMSADELPLRYELTEAENLTLGMTARPALRALARLEEAVEQVKRSGLEGDTGQKLLAAAIGKLKETMVEYRRCAVERGRRWDAWRHCEPLVRVVRLLYDTAAGETGGVRRAEFINLHLGLAREGYFHPSRVGEEMAAFPYCWQRPAYLEEDDELTRELPPELDLGESAATSPLLPWDEAIHAWRLLLLRGAVYGPTLHFTSFLEACFELADAHLSLALLPADGADVPVPLQRYFDVAQLLLFHLTAAADNPPATPSRAASSPLGSHSLAPSTPQSGAKRPASRRLRHAWPAPTESNATDLHNKLELLLRAVTENDRLLTAATLRAEFAAYGRRLGLRLASSSAPLSPPSPSDSTAPAVVGSLSYVQMDEALGRMAGGWYRDLTFKSAAVARERHSPEALLHASRIDTEGMLSFFRFLDYDCDGSISEDDFCRAVLGWAHTRKHGELQRDGNAKAVPHSELVELTKRWYSAAEKQAEKLATLTPAQGRWKALRDIGMHFKAVELRCERIEALDESVRVRRRPDGNVAWNAVDRSLELIFRPPS</sequence>
<feature type="compositionally biased region" description="Polar residues" evidence="1">
    <location>
        <begin position="659"/>
        <end position="671"/>
    </location>
</feature>
<evidence type="ECO:0000313" key="3">
    <source>
        <dbReference type="EMBL" id="KAL1521277.1"/>
    </source>
</evidence>
<feature type="domain" description="EF-hand" evidence="2">
    <location>
        <begin position="1140"/>
        <end position="1175"/>
    </location>
</feature>
<comment type="caution">
    <text evidence="3">The sequence shown here is derived from an EMBL/GenBank/DDBJ whole genome shotgun (WGS) entry which is preliminary data.</text>
</comment>
<dbReference type="PROSITE" id="PS00018">
    <property type="entry name" value="EF_HAND_1"/>
    <property type="match status" value="1"/>
</dbReference>
<feature type="region of interest" description="Disordered" evidence="1">
    <location>
        <begin position="323"/>
        <end position="365"/>
    </location>
</feature>
<dbReference type="EMBL" id="JBGBPQ010000007">
    <property type="protein sequence ID" value="KAL1521277.1"/>
    <property type="molecule type" value="Genomic_DNA"/>
</dbReference>
<proteinExistence type="predicted"/>
<evidence type="ECO:0000313" key="4">
    <source>
        <dbReference type="Proteomes" id="UP001515480"/>
    </source>
</evidence>
<feature type="compositionally biased region" description="Polar residues" evidence="1">
    <location>
        <begin position="167"/>
        <end position="179"/>
    </location>
</feature>
<dbReference type="InterPro" id="IPR002048">
    <property type="entry name" value="EF_hand_dom"/>
</dbReference>
<feature type="region of interest" description="Disordered" evidence="1">
    <location>
        <begin position="44"/>
        <end position="67"/>
    </location>
</feature>
<accession>A0AB34JIZ7</accession>
<feature type="compositionally biased region" description="Low complexity" evidence="1">
    <location>
        <begin position="692"/>
        <end position="703"/>
    </location>
</feature>
<feature type="compositionally biased region" description="Low complexity" evidence="1">
    <location>
        <begin position="456"/>
        <end position="477"/>
    </location>
</feature>
<dbReference type="Proteomes" id="UP001515480">
    <property type="component" value="Unassembled WGS sequence"/>
</dbReference>
<protein>
    <recommendedName>
        <fullName evidence="2">EF-hand domain-containing protein</fullName>
    </recommendedName>
</protein>
<feature type="region of interest" description="Disordered" evidence="1">
    <location>
        <begin position="658"/>
        <end position="737"/>
    </location>
</feature>
<organism evidence="3 4">
    <name type="scientific">Prymnesium parvum</name>
    <name type="common">Toxic golden alga</name>
    <dbReference type="NCBI Taxonomy" id="97485"/>
    <lineage>
        <taxon>Eukaryota</taxon>
        <taxon>Haptista</taxon>
        <taxon>Haptophyta</taxon>
        <taxon>Prymnesiophyceae</taxon>
        <taxon>Prymnesiales</taxon>
        <taxon>Prymnesiaceae</taxon>
        <taxon>Prymnesium</taxon>
    </lineage>
</organism>
<dbReference type="PROSITE" id="PS50222">
    <property type="entry name" value="EF_HAND_2"/>
    <property type="match status" value="1"/>
</dbReference>
<dbReference type="InterPro" id="IPR018247">
    <property type="entry name" value="EF_Hand_1_Ca_BS"/>
</dbReference>
<dbReference type="AlphaFoldDB" id="A0AB34JIZ7"/>
<evidence type="ECO:0000259" key="2">
    <source>
        <dbReference type="PROSITE" id="PS50222"/>
    </source>
</evidence>
<feature type="region of interest" description="Disordered" evidence="1">
    <location>
        <begin position="439"/>
        <end position="604"/>
    </location>
</feature>
<feature type="compositionally biased region" description="Polar residues" evidence="1">
    <location>
        <begin position="633"/>
        <end position="645"/>
    </location>
</feature>
<feature type="region of interest" description="Disordered" evidence="1">
    <location>
        <begin position="94"/>
        <end position="143"/>
    </location>
</feature>
<keyword evidence="4" id="KW-1185">Reference proteome</keyword>
<dbReference type="GO" id="GO:0005509">
    <property type="term" value="F:calcium ion binding"/>
    <property type="evidence" value="ECO:0007669"/>
    <property type="project" value="InterPro"/>
</dbReference>
<feature type="region of interest" description="Disordered" evidence="1">
    <location>
        <begin position="986"/>
        <end position="1031"/>
    </location>
</feature>
<evidence type="ECO:0000256" key="1">
    <source>
        <dbReference type="SAM" id="MobiDB-lite"/>
    </source>
</evidence>
<feature type="region of interest" description="Disordered" evidence="1">
    <location>
        <begin position="621"/>
        <end position="645"/>
    </location>
</feature>